<name>A0AAN9BUU6_9CAEN</name>
<protein>
    <recommendedName>
        <fullName evidence="3">Tox-ART-HYD1 domain-containing protein</fullName>
    </recommendedName>
</protein>
<keyword evidence="2" id="KW-0812">Transmembrane</keyword>
<gene>
    <name evidence="4" type="ORF">V1264_011494</name>
</gene>
<dbReference type="AlphaFoldDB" id="A0AAN9BUU6"/>
<keyword evidence="5" id="KW-1185">Reference proteome</keyword>
<feature type="compositionally biased region" description="Polar residues" evidence="1">
    <location>
        <begin position="146"/>
        <end position="165"/>
    </location>
</feature>
<evidence type="ECO:0000313" key="4">
    <source>
        <dbReference type="EMBL" id="KAK7111957.1"/>
    </source>
</evidence>
<dbReference type="EMBL" id="JBAMIC010000002">
    <property type="protein sequence ID" value="KAK7111957.1"/>
    <property type="molecule type" value="Genomic_DNA"/>
</dbReference>
<evidence type="ECO:0000256" key="2">
    <source>
        <dbReference type="SAM" id="Phobius"/>
    </source>
</evidence>
<dbReference type="Proteomes" id="UP001374579">
    <property type="component" value="Unassembled WGS sequence"/>
</dbReference>
<dbReference type="Pfam" id="PF15633">
    <property type="entry name" value="Tox-ART-HYD1"/>
    <property type="match status" value="1"/>
</dbReference>
<feature type="transmembrane region" description="Helical" evidence="2">
    <location>
        <begin position="200"/>
        <end position="221"/>
    </location>
</feature>
<organism evidence="4 5">
    <name type="scientific">Littorina saxatilis</name>
    <dbReference type="NCBI Taxonomy" id="31220"/>
    <lineage>
        <taxon>Eukaryota</taxon>
        <taxon>Metazoa</taxon>
        <taxon>Spiralia</taxon>
        <taxon>Lophotrochozoa</taxon>
        <taxon>Mollusca</taxon>
        <taxon>Gastropoda</taxon>
        <taxon>Caenogastropoda</taxon>
        <taxon>Littorinimorpha</taxon>
        <taxon>Littorinoidea</taxon>
        <taxon>Littorinidae</taxon>
        <taxon>Littorina</taxon>
    </lineage>
</organism>
<keyword evidence="2" id="KW-0472">Membrane</keyword>
<reference evidence="4 5" key="1">
    <citation type="submission" date="2024-02" db="EMBL/GenBank/DDBJ databases">
        <title>Chromosome-scale genome assembly of the rough periwinkle Littorina saxatilis.</title>
        <authorList>
            <person name="De Jode A."/>
            <person name="Faria R."/>
            <person name="Formenti G."/>
            <person name="Sims Y."/>
            <person name="Smith T.P."/>
            <person name="Tracey A."/>
            <person name="Wood J.M.D."/>
            <person name="Zagrodzka Z.B."/>
            <person name="Johannesson K."/>
            <person name="Butlin R.K."/>
            <person name="Leder E.H."/>
        </authorList>
    </citation>
    <scope>NUCLEOTIDE SEQUENCE [LARGE SCALE GENOMIC DNA]</scope>
    <source>
        <strain evidence="4">Snail1</strain>
        <tissue evidence="4">Muscle</tissue>
    </source>
</reference>
<feature type="region of interest" description="Disordered" evidence="1">
    <location>
        <begin position="136"/>
        <end position="173"/>
    </location>
</feature>
<evidence type="ECO:0000256" key="1">
    <source>
        <dbReference type="SAM" id="MobiDB-lite"/>
    </source>
</evidence>
<feature type="domain" description="Tox-ART-HYD1" evidence="3">
    <location>
        <begin position="8"/>
        <end position="89"/>
    </location>
</feature>
<accession>A0AAN9BUU6</accession>
<comment type="caution">
    <text evidence="4">The sequence shown here is derived from an EMBL/GenBank/DDBJ whole genome shotgun (WGS) entry which is preliminary data.</text>
</comment>
<dbReference type="InterPro" id="IPR028920">
    <property type="entry name" value="Tox-ART-HYD1_dom"/>
</dbReference>
<proteinExistence type="predicted"/>
<keyword evidence="2" id="KW-1133">Transmembrane helix</keyword>
<evidence type="ECO:0000313" key="5">
    <source>
        <dbReference type="Proteomes" id="UP001374579"/>
    </source>
</evidence>
<sequence>MGSHVLFYHYTSDRGLREIRSSGYIKKSSHGDKHAWFGEGTYGTSLPPSMGKQKIAQNNWTKHGKFYIQNGKVNWAIEVKIPRNEVQHVSRRNRDILVHEGPIYLNDFEWRALRVPSTCDPYGTYDEDDELRVPVSATRSRGPPATYSQRSTQYTTRNQTYSENTSTRDSDYGLWEAGNRATGSRPIHFNRNVPNPGDDWGGTWTLGLLGAAVGGVLLWLFSK</sequence>
<evidence type="ECO:0000259" key="3">
    <source>
        <dbReference type="Pfam" id="PF15633"/>
    </source>
</evidence>